<name>A0ABX6IIU1_9ACTN</name>
<accession>A0ABX6IIU1</accession>
<evidence type="ECO:0000313" key="1">
    <source>
        <dbReference type="EMBL" id="QHN35812.1"/>
    </source>
</evidence>
<proteinExistence type="predicted"/>
<dbReference type="Proteomes" id="UP001059836">
    <property type="component" value="Chromosome"/>
</dbReference>
<gene>
    <name evidence="1" type="ORF">GII31_13945</name>
</gene>
<protein>
    <submittedName>
        <fullName evidence="1">Uncharacterized protein</fullName>
    </submittedName>
</protein>
<dbReference type="RefSeq" id="WP_213244008.1">
    <property type="nucleotide sequence ID" value="NZ_CP045806.1"/>
</dbReference>
<reference evidence="1" key="1">
    <citation type="journal article" date="2021" name="Nat. Microbiol.">
        <title>Cocultivation of an ultrasmall environmental parasitic bacterium with lytic ability against bacteria associated with wastewater foams.</title>
        <authorList>
            <person name="Batinovic S."/>
            <person name="Rose J.J.A."/>
            <person name="Ratcliffe J."/>
            <person name="Seviour R.J."/>
            <person name="Petrovski S."/>
        </authorList>
    </citation>
    <scope>NUCLEOTIDE SEQUENCE</scope>
    <source>
        <strain evidence="1">CON9</strain>
    </source>
</reference>
<dbReference type="EMBL" id="CP045809">
    <property type="protein sequence ID" value="QHN35812.1"/>
    <property type="molecule type" value="Genomic_DNA"/>
</dbReference>
<organism evidence="1 2">
    <name type="scientific">Gordonia pseudamarae</name>
    <dbReference type="NCBI Taxonomy" id="2831662"/>
    <lineage>
        <taxon>Bacteria</taxon>
        <taxon>Bacillati</taxon>
        <taxon>Actinomycetota</taxon>
        <taxon>Actinomycetes</taxon>
        <taxon>Mycobacteriales</taxon>
        <taxon>Gordoniaceae</taxon>
        <taxon>Gordonia</taxon>
    </lineage>
</organism>
<keyword evidence="2" id="KW-1185">Reference proteome</keyword>
<sequence>MDCFEATRVLYAAVGVDEVPDYRDSLLEFLAAVNTAVQNEVTLSDSAVDSIEDLARRMLRPGARSTQETLAAIRTLRDRHAVAS</sequence>
<evidence type="ECO:0000313" key="2">
    <source>
        <dbReference type="Proteomes" id="UP001059836"/>
    </source>
</evidence>